<evidence type="ECO:0000313" key="3">
    <source>
        <dbReference type="Proteomes" id="UP000001095"/>
    </source>
</evidence>
<dbReference type="AlphaFoldDB" id="K8PDG4"/>
<dbReference type="PATRIC" id="fig|883079.3.peg.1235"/>
<dbReference type="Proteomes" id="UP000001095">
    <property type="component" value="Unassembled WGS sequence"/>
</dbReference>
<evidence type="ECO:0000313" key="2">
    <source>
        <dbReference type="EMBL" id="EKS38749.1"/>
    </source>
</evidence>
<accession>K8PDG4</accession>
<sequence>MVQFLKITPENKDQAIPPYLRKLQEVEEPKQAKARKAKAPAKKAKSK</sequence>
<keyword evidence="3" id="KW-1185">Reference proteome</keyword>
<dbReference type="EMBL" id="AGWY01000006">
    <property type="protein sequence ID" value="EKS38749.1"/>
    <property type="molecule type" value="Genomic_DNA"/>
</dbReference>
<comment type="caution">
    <text evidence="2">The sequence shown here is derived from an EMBL/GenBank/DDBJ whole genome shotgun (WGS) entry which is preliminary data.</text>
</comment>
<organism evidence="2 3">
    <name type="scientific">Afipia clevelandensis ATCC 49720</name>
    <dbReference type="NCBI Taxonomy" id="883079"/>
    <lineage>
        <taxon>Bacteria</taxon>
        <taxon>Pseudomonadati</taxon>
        <taxon>Pseudomonadota</taxon>
        <taxon>Alphaproteobacteria</taxon>
        <taxon>Hyphomicrobiales</taxon>
        <taxon>Nitrobacteraceae</taxon>
        <taxon>Afipia</taxon>
    </lineage>
</organism>
<dbReference type="HOGENOM" id="CLU_3163767_0_0_5"/>
<feature type="compositionally biased region" description="Basic residues" evidence="1">
    <location>
        <begin position="32"/>
        <end position="47"/>
    </location>
</feature>
<gene>
    <name evidence="2" type="ORF">HMPREF9696_01218</name>
</gene>
<protein>
    <submittedName>
        <fullName evidence="2">Uncharacterized protein</fullName>
    </submittedName>
</protein>
<reference evidence="2 3" key="1">
    <citation type="submission" date="2012-04" db="EMBL/GenBank/DDBJ databases">
        <title>The Genome Sequence of Afipia clevelandensis ATCC 49720.</title>
        <authorList>
            <consortium name="The Broad Institute Genome Sequencing Platform"/>
            <person name="Earl A."/>
            <person name="Ward D."/>
            <person name="Feldgarden M."/>
            <person name="Gevers D."/>
            <person name="Huys G."/>
            <person name="Walker B."/>
            <person name="Young S.K."/>
            <person name="Zeng Q."/>
            <person name="Gargeya S."/>
            <person name="Fitzgerald M."/>
            <person name="Haas B."/>
            <person name="Abouelleil A."/>
            <person name="Alvarado L."/>
            <person name="Arachchi H.M."/>
            <person name="Berlin A."/>
            <person name="Chapman S.B."/>
            <person name="Goldberg J."/>
            <person name="Griggs A."/>
            <person name="Gujja S."/>
            <person name="Hansen M."/>
            <person name="Howarth C."/>
            <person name="Imamovic A."/>
            <person name="Larimer J."/>
            <person name="McCowen C."/>
            <person name="Montmayeur A."/>
            <person name="Murphy C."/>
            <person name="Neiman D."/>
            <person name="Pearson M."/>
            <person name="Priest M."/>
            <person name="Roberts A."/>
            <person name="Saif S."/>
            <person name="Shea T."/>
            <person name="Sisk P."/>
            <person name="Sykes S."/>
            <person name="Wortman J."/>
            <person name="Nusbaum C."/>
            <person name="Birren B."/>
        </authorList>
    </citation>
    <scope>NUCLEOTIDE SEQUENCE [LARGE SCALE GENOMIC DNA]</scope>
    <source>
        <strain evidence="2 3">ATCC 49720</strain>
    </source>
</reference>
<proteinExistence type="predicted"/>
<name>K8PDG4_9BRAD</name>
<feature type="region of interest" description="Disordered" evidence="1">
    <location>
        <begin position="24"/>
        <end position="47"/>
    </location>
</feature>
<evidence type="ECO:0000256" key="1">
    <source>
        <dbReference type="SAM" id="MobiDB-lite"/>
    </source>
</evidence>
<dbReference type="RefSeq" id="WP_002712084.1">
    <property type="nucleotide sequence ID" value="NZ_KB375281.1"/>
</dbReference>